<name>A0A075AZ26_ROZAC</name>
<evidence type="ECO:0000313" key="3">
    <source>
        <dbReference type="Proteomes" id="UP000030755"/>
    </source>
</evidence>
<feature type="region of interest" description="Disordered" evidence="1">
    <location>
        <begin position="1"/>
        <end position="25"/>
    </location>
</feature>
<evidence type="ECO:0000313" key="2">
    <source>
        <dbReference type="EMBL" id="EPZ35384.1"/>
    </source>
</evidence>
<keyword evidence="3" id="KW-1185">Reference proteome</keyword>
<dbReference type="HOGENOM" id="CLU_2134965_0_0_1"/>
<reference evidence="2 3" key="1">
    <citation type="journal article" date="2013" name="Curr. Biol.">
        <title>Shared signatures of parasitism and phylogenomics unite Cryptomycota and microsporidia.</title>
        <authorList>
            <person name="James T.Y."/>
            <person name="Pelin A."/>
            <person name="Bonen L."/>
            <person name="Ahrendt S."/>
            <person name="Sain D."/>
            <person name="Corradi N."/>
            <person name="Stajich J.E."/>
        </authorList>
    </citation>
    <scope>NUCLEOTIDE SEQUENCE [LARGE SCALE GENOMIC DNA]</scope>
    <source>
        <strain evidence="2 3">CSF55</strain>
    </source>
</reference>
<organism evidence="2 3">
    <name type="scientific">Rozella allomycis (strain CSF55)</name>
    <dbReference type="NCBI Taxonomy" id="988480"/>
    <lineage>
        <taxon>Eukaryota</taxon>
        <taxon>Fungi</taxon>
        <taxon>Fungi incertae sedis</taxon>
        <taxon>Cryptomycota</taxon>
        <taxon>Cryptomycota incertae sedis</taxon>
        <taxon>Rozella</taxon>
    </lineage>
</organism>
<accession>A0A075AZ26</accession>
<gene>
    <name evidence="2" type="ORF">O9G_003038</name>
</gene>
<sequence length="113" mass="13448">MSAAETKRNLEAPNEKAAKKSKKEYQKIDTVQDKEYKAFMNDIRQDDNDEDTLEVEIMKARWDTMDEMQTQDFILKIQNIRNSIKVKEEVDIDISEGDVEDDDEDDLWRMIRK</sequence>
<protein>
    <submittedName>
        <fullName evidence="2">Uncharacterized protein</fullName>
    </submittedName>
</protein>
<dbReference type="AlphaFoldDB" id="A0A075AZ26"/>
<proteinExistence type="predicted"/>
<dbReference type="EMBL" id="KE560847">
    <property type="protein sequence ID" value="EPZ35384.1"/>
    <property type="molecule type" value="Genomic_DNA"/>
</dbReference>
<evidence type="ECO:0000256" key="1">
    <source>
        <dbReference type="SAM" id="MobiDB-lite"/>
    </source>
</evidence>
<dbReference type="Proteomes" id="UP000030755">
    <property type="component" value="Unassembled WGS sequence"/>
</dbReference>